<name>A0AAD7ZJP0_DIPPU</name>
<evidence type="ECO:0000256" key="1">
    <source>
        <dbReference type="SAM" id="Coils"/>
    </source>
</evidence>
<feature type="domain" description="DUF4371" evidence="2">
    <location>
        <begin position="130"/>
        <end position="317"/>
    </location>
</feature>
<dbReference type="PANTHER" id="PTHR45749:SF28">
    <property type="entry name" value="ZINC FINGER MYM-TYPE PROTEIN 1-LIKE-RELATED"/>
    <property type="match status" value="1"/>
</dbReference>
<evidence type="ECO:0000313" key="4">
    <source>
        <dbReference type="Proteomes" id="UP001233999"/>
    </source>
</evidence>
<comment type="caution">
    <text evidence="3">The sequence shown here is derived from an EMBL/GenBank/DDBJ whole genome shotgun (WGS) entry which is preliminary data.</text>
</comment>
<proteinExistence type="predicted"/>
<accession>A0AAD7ZJP0</accession>
<organism evidence="3 4">
    <name type="scientific">Diploptera punctata</name>
    <name type="common">Pacific beetle cockroach</name>
    <dbReference type="NCBI Taxonomy" id="6984"/>
    <lineage>
        <taxon>Eukaryota</taxon>
        <taxon>Metazoa</taxon>
        <taxon>Ecdysozoa</taxon>
        <taxon>Arthropoda</taxon>
        <taxon>Hexapoda</taxon>
        <taxon>Insecta</taxon>
        <taxon>Pterygota</taxon>
        <taxon>Neoptera</taxon>
        <taxon>Polyneoptera</taxon>
        <taxon>Dictyoptera</taxon>
        <taxon>Blattodea</taxon>
        <taxon>Blaberoidea</taxon>
        <taxon>Blaberidae</taxon>
        <taxon>Diplopterinae</taxon>
        <taxon>Diploptera</taxon>
    </lineage>
</organism>
<dbReference type="InterPro" id="IPR025398">
    <property type="entry name" value="DUF4371"/>
</dbReference>
<dbReference type="Pfam" id="PF14291">
    <property type="entry name" value="DUF4371"/>
    <property type="match status" value="1"/>
</dbReference>
<dbReference type="AlphaFoldDB" id="A0AAD7ZJP0"/>
<dbReference type="PANTHER" id="PTHR45749">
    <property type="match status" value="1"/>
</dbReference>
<sequence length="884" mass="102285">MNSVASLLKTPFCARLYDDKMKVKQLGRPMPKLNIVHRQHSAKVDRWRKFNSDIYKKNKWLCGCDQKNAFFCFPCLLFRGETSWSEVGVTDLAHLNNKIRKHEKSHDHMNNVISLAMLGKVKVQTTQLNLHREQSIAKHNEQVDKNRHVLNLFINCIRFCGAFELALKDRNESEGSENKGIYRELINFSVQLDNELKKHLQAFTSTSKTIQNDLLECMLEVYHDEVTKEINSVNYIAVIADDTTDISCQFQLIMILRYVIGAKPVERFWKFLNPKGRDECAISNCIIDELDSLIGNNPNKLMAQSYNGSRVISRGLNGVQKLIKENYQYANSIHCYAHDINLVMSKAGSINRQTQIFFSHLTGICTFFSNSSQMTQILDTIVQRRSPQASQIKWNFQSCGINTVYKYRKDLITVMETIENRNDITLQTIITQASSYKHLLNDENFIFWLSFFHKVMPNVEIIFSEFEERYPDPVKIQEHVHNFELSMQSVRDHVDDIIQEVKNELGNGEQLSVWQRVEDIAQEVKTELENANSEQLSVCQHVEGVAQEVKTELENTNEEQLAVRQHVDGITQDAKTELGNTNGEQLSVWQHVEDVAQEVKTELENTNGEQLSVWHHVDGITQDAKTELGNTNGEQLSVWQHVSDITQEVKIKLENTNGDELSVWQHVEDITQDVKTEVGNINEEQPLKRRRTEACSNDKKKQALEVCDSIILEIKSRFQFTAHLVAMRLFGVGEFEKYKQRFPYTYISEIVKQYPFIEERSLRSELQVLYSRPELELKKVSGAVPFLLLIIDNEMCDTFQETVKLLKLLITMPMSIPETEMCFSTLKRIKTFLKNTMEEKNLTALGMLSCEKTYINEIDNFNKKVIDVFASKKGHFMDFNYRVC</sequence>
<reference evidence="3" key="1">
    <citation type="journal article" date="2023" name="IScience">
        <title>Live-bearing cockroach genome reveals convergent evolutionary mechanisms linked to viviparity in insects and beyond.</title>
        <authorList>
            <person name="Fouks B."/>
            <person name="Harrison M.C."/>
            <person name="Mikhailova A.A."/>
            <person name="Marchal E."/>
            <person name="English S."/>
            <person name="Carruthers M."/>
            <person name="Jennings E.C."/>
            <person name="Chiamaka E.L."/>
            <person name="Frigard R.A."/>
            <person name="Pippel M."/>
            <person name="Attardo G.M."/>
            <person name="Benoit J.B."/>
            <person name="Bornberg-Bauer E."/>
            <person name="Tobe S.S."/>
        </authorList>
    </citation>
    <scope>NUCLEOTIDE SEQUENCE</scope>
    <source>
        <strain evidence="3">Stay&amp;Tobe</strain>
    </source>
</reference>
<dbReference type="Proteomes" id="UP001233999">
    <property type="component" value="Unassembled WGS sequence"/>
</dbReference>
<reference evidence="3" key="2">
    <citation type="submission" date="2023-05" db="EMBL/GenBank/DDBJ databases">
        <authorList>
            <person name="Fouks B."/>
        </authorList>
    </citation>
    <scope>NUCLEOTIDE SEQUENCE</scope>
    <source>
        <strain evidence="3">Stay&amp;Tobe</strain>
        <tissue evidence="3">Testes</tissue>
    </source>
</reference>
<feature type="coiled-coil region" evidence="1">
    <location>
        <begin position="514"/>
        <end position="559"/>
    </location>
</feature>
<evidence type="ECO:0000313" key="3">
    <source>
        <dbReference type="EMBL" id="KAJ9581626.1"/>
    </source>
</evidence>
<protein>
    <recommendedName>
        <fullName evidence="2">DUF4371 domain-containing protein</fullName>
    </recommendedName>
</protein>
<gene>
    <name evidence="3" type="ORF">L9F63_023209</name>
</gene>
<evidence type="ECO:0000259" key="2">
    <source>
        <dbReference type="Pfam" id="PF14291"/>
    </source>
</evidence>
<keyword evidence="1" id="KW-0175">Coiled coil</keyword>
<dbReference type="EMBL" id="JASPKZ010007878">
    <property type="protein sequence ID" value="KAJ9581626.1"/>
    <property type="molecule type" value="Genomic_DNA"/>
</dbReference>
<keyword evidence="4" id="KW-1185">Reference proteome</keyword>